<dbReference type="SUPFAM" id="SSF49493">
    <property type="entry name" value="HSP40/DnaJ peptide-binding domain"/>
    <property type="match status" value="1"/>
</dbReference>
<sequence>MVTLRGKGMPHLRTGVRGNLHAHLDVVVPTRLDSKERELLKDFRARNKEGAEVVWAESASGGVFSRLREAFTGR</sequence>
<evidence type="ECO:0000313" key="1">
    <source>
        <dbReference type="EMBL" id="ETZ88797.1"/>
    </source>
</evidence>
<organism evidence="1 2">
    <name type="scientific">Mycobacteroides abscessus MAB_030201_1075</name>
    <dbReference type="NCBI Taxonomy" id="1335410"/>
    <lineage>
        <taxon>Bacteria</taxon>
        <taxon>Bacillati</taxon>
        <taxon>Actinomycetota</taxon>
        <taxon>Actinomycetes</taxon>
        <taxon>Mycobacteriales</taxon>
        <taxon>Mycobacteriaceae</taxon>
        <taxon>Mycobacteroides</taxon>
        <taxon>Mycobacteroides abscessus</taxon>
    </lineage>
</organism>
<gene>
    <name evidence="1" type="primary">dnaJ2</name>
    <name evidence="1" type="ORF">L829_2367</name>
</gene>
<protein>
    <submittedName>
        <fullName evidence="1">Chaperone DnaJ 2 domain protein</fullName>
    </submittedName>
</protein>
<proteinExistence type="predicted"/>
<accession>A0A829PNL1</accession>
<dbReference type="GO" id="GO:0006457">
    <property type="term" value="P:protein folding"/>
    <property type="evidence" value="ECO:0007669"/>
    <property type="project" value="InterPro"/>
</dbReference>
<evidence type="ECO:0000313" key="2">
    <source>
        <dbReference type="Proteomes" id="UP000019854"/>
    </source>
</evidence>
<dbReference type="Gene3D" id="2.60.260.20">
    <property type="entry name" value="Urease metallochaperone UreE, N-terminal domain"/>
    <property type="match status" value="1"/>
</dbReference>
<dbReference type="EMBL" id="JAOX01000001">
    <property type="protein sequence ID" value="ETZ88797.1"/>
    <property type="molecule type" value="Genomic_DNA"/>
</dbReference>
<dbReference type="InterPro" id="IPR008971">
    <property type="entry name" value="HSP40/DnaJ_pept-bd"/>
</dbReference>
<dbReference type="GO" id="GO:0051082">
    <property type="term" value="F:unfolded protein binding"/>
    <property type="evidence" value="ECO:0007669"/>
    <property type="project" value="InterPro"/>
</dbReference>
<comment type="caution">
    <text evidence="1">The sequence shown here is derived from an EMBL/GenBank/DDBJ whole genome shotgun (WGS) entry which is preliminary data.</text>
</comment>
<dbReference type="AlphaFoldDB" id="A0A829PNL1"/>
<name>A0A829PNL1_9MYCO</name>
<dbReference type="Proteomes" id="UP000019854">
    <property type="component" value="Unassembled WGS sequence"/>
</dbReference>
<reference evidence="1 2" key="1">
    <citation type="submission" date="2014-01" db="EMBL/GenBank/DDBJ databases">
        <authorList>
            <person name="Zelazny A."/>
            <person name="Olivier K."/>
            <person name="Sampaio E.P."/>
            <person name="Holland S.M."/>
            <person name="Tallon L.J."/>
            <person name="Sadzewicz L.K."/>
            <person name="Sengamalay N."/>
            <person name="Fraser C.M."/>
            <person name="Hine E."/>
            <person name="Shefchek K.A."/>
            <person name="Das S.P."/>
            <person name="Shallom S.J."/>
            <person name="Agrawal S."/>
            <person name="Tettelin H."/>
        </authorList>
    </citation>
    <scope>NUCLEOTIDE SEQUENCE [LARGE SCALE GENOMIC DNA]</scope>
    <source>
        <strain evidence="1 2">MAB_030201_1075</strain>
    </source>
</reference>